<feature type="region of interest" description="Disordered" evidence="1">
    <location>
        <begin position="31"/>
        <end position="53"/>
    </location>
</feature>
<gene>
    <name evidence="2" type="ORF">NTEN_LOCUS13617</name>
</gene>
<reference evidence="2 3" key="1">
    <citation type="submission" date="2020-02" db="EMBL/GenBank/DDBJ databases">
        <authorList>
            <person name="Ferguson B K."/>
        </authorList>
    </citation>
    <scope>NUCLEOTIDE SEQUENCE [LARGE SCALE GENOMIC DNA]</scope>
</reference>
<proteinExistence type="predicted"/>
<dbReference type="AlphaFoldDB" id="A0A6H5GYG6"/>
<name>A0A6H5GYG6_9HEMI</name>
<dbReference type="Proteomes" id="UP000479000">
    <property type="component" value="Unassembled WGS sequence"/>
</dbReference>
<evidence type="ECO:0000313" key="2">
    <source>
        <dbReference type="EMBL" id="CAB0008371.1"/>
    </source>
</evidence>
<keyword evidence="3" id="KW-1185">Reference proteome</keyword>
<dbReference type="EMBL" id="CADCXU010020429">
    <property type="protein sequence ID" value="CAB0008371.1"/>
    <property type="molecule type" value="Genomic_DNA"/>
</dbReference>
<sequence length="347" mass="39515">MCARATPTAIAGSLENFTFKVQTLRENLSSQTEAQDKEVSSGSLIDRVAGGSEDGRWPRKWKFSSSKRLCPRPSLDQFQPIFPAFFVILLYSTHDCNFKLLRMGSKHYRMGPQFIVTNGKTAPTAAPDGAWQVGGTRALQLNDDDHFCTVPSPSLTHENELRAVRDNICENVDSHPNRTFMEFQTTHSSVAPKAIFILPHRRTNTPHMESAAINMNVKITFQCNQQHVVRPVISLNSVPVHYTGINKEFNSIKLDIVRYCQIWYDIVQYLPAFPISVRCYPLFPDIVQFGSIISNIVRYTPIWSDIVRCGPALSNMAKYCPIRSDTVRYCPILFDMFRYRPIWSNLV</sequence>
<evidence type="ECO:0000313" key="3">
    <source>
        <dbReference type="Proteomes" id="UP000479000"/>
    </source>
</evidence>
<protein>
    <submittedName>
        <fullName evidence="2">Uncharacterized protein</fullName>
    </submittedName>
</protein>
<organism evidence="2 3">
    <name type="scientific">Nesidiocoris tenuis</name>
    <dbReference type="NCBI Taxonomy" id="355587"/>
    <lineage>
        <taxon>Eukaryota</taxon>
        <taxon>Metazoa</taxon>
        <taxon>Ecdysozoa</taxon>
        <taxon>Arthropoda</taxon>
        <taxon>Hexapoda</taxon>
        <taxon>Insecta</taxon>
        <taxon>Pterygota</taxon>
        <taxon>Neoptera</taxon>
        <taxon>Paraneoptera</taxon>
        <taxon>Hemiptera</taxon>
        <taxon>Heteroptera</taxon>
        <taxon>Panheteroptera</taxon>
        <taxon>Cimicomorpha</taxon>
        <taxon>Miridae</taxon>
        <taxon>Dicyphina</taxon>
        <taxon>Nesidiocoris</taxon>
    </lineage>
</organism>
<accession>A0A6H5GYG6</accession>
<evidence type="ECO:0000256" key="1">
    <source>
        <dbReference type="SAM" id="MobiDB-lite"/>
    </source>
</evidence>